<dbReference type="Pfam" id="PF17128">
    <property type="entry name" value="DUF5107"/>
    <property type="match status" value="1"/>
</dbReference>
<dbReference type="RefSeq" id="WP_135482237.1">
    <property type="nucleotide sequence ID" value="NZ_SIJK02000123.1"/>
</dbReference>
<evidence type="ECO:0000259" key="2">
    <source>
        <dbReference type="Pfam" id="PF17128"/>
    </source>
</evidence>
<keyword evidence="1" id="KW-0732">Signal</keyword>
<feature type="chain" id="PRO_5046699784" evidence="1">
    <location>
        <begin position="35"/>
        <end position="736"/>
    </location>
</feature>
<protein>
    <submittedName>
        <fullName evidence="3">DUF5107 domain-containing protein</fullName>
    </submittedName>
</protein>
<evidence type="ECO:0000313" key="4">
    <source>
        <dbReference type="Proteomes" id="UP001193081"/>
    </source>
</evidence>
<accession>A0ABS4DHP7</accession>
<gene>
    <name evidence="3" type="ORF">EYB53_024865</name>
</gene>
<proteinExistence type="predicted"/>
<feature type="signal peptide" evidence="1">
    <location>
        <begin position="1"/>
        <end position="34"/>
    </location>
</feature>
<organism evidence="3 4">
    <name type="scientific">Candidatus Chloroploca mongolica</name>
    <dbReference type="NCBI Taxonomy" id="2528176"/>
    <lineage>
        <taxon>Bacteria</taxon>
        <taxon>Bacillati</taxon>
        <taxon>Chloroflexota</taxon>
        <taxon>Chloroflexia</taxon>
        <taxon>Chloroflexales</taxon>
        <taxon>Chloroflexineae</taxon>
        <taxon>Oscillochloridaceae</taxon>
        <taxon>Candidatus Chloroploca</taxon>
    </lineage>
</organism>
<dbReference type="Proteomes" id="UP001193081">
    <property type="component" value="Unassembled WGS sequence"/>
</dbReference>
<keyword evidence="4" id="KW-1185">Reference proteome</keyword>
<evidence type="ECO:0000256" key="1">
    <source>
        <dbReference type="SAM" id="SignalP"/>
    </source>
</evidence>
<dbReference type="Gene3D" id="2.70.98.10">
    <property type="match status" value="1"/>
</dbReference>
<name>A0ABS4DHP7_9CHLR</name>
<dbReference type="EMBL" id="SIJK02000123">
    <property type="protein sequence ID" value="MBP1468964.1"/>
    <property type="molecule type" value="Genomic_DNA"/>
</dbReference>
<comment type="caution">
    <text evidence="3">The sequence shown here is derived from an EMBL/GenBank/DDBJ whole genome shotgun (WGS) entry which is preliminary data.</text>
</comment>
<sequence length="736" mass="80431">MKTNRISLAQRVSLVSLLLLCALLLTLLPPVAQAQTLTPDGFADPAFRQIWTRADALVAAGSAGRSWVWGELPGSRRYERFDQAPGGVRLVQYVDKARMEINDPAGDRTSPWFVTGGLLVVEMIVGRLQVGATTFVNRAAAAIPVAGDPVGNPDAPTYAMLAPLAALDGGNRVPSRVGQRVSATFGPAGVGESPALARPETTIVRYEPVTGRNVPTVFQQFMEQRGPVLVNGRVVREQVVDPLFVFGYPITEPYWATVTVAGQPVPVLFQAFERRLLTYNPANPDPWKVEMGNVGQHYLRWRHGHTLHYARPVPAEPLTVRETTLTIPTYDLAPALRPTQPGDSIYPYDRLEPALVGPPQPREYRALVVENRFLTLTFLPELGGRLVQAVDRTTGRRIFYQNQVIKPSPFGQRGWWLGVGGLEWAVPTEEHGYLENLPWAMQVIREGDRVDVIATTTERQRGFEVLGTVTLRADESRFAVRLEARNPTTTAQPLQMWTNAILSPAGDNQVGPGMRFIVPTDELIVHATFDQALPAPRQRFPWPYQAGRDLRNPTNWTGYIGAFAPTPVPFIGAYDVEADYGAVVSHGEGTVGGKIFGFGPSVEPGLYTDDGSAYVEVWSGAQPTFWDDPLLAPGASRAIATTWQPVWQMGMPATATPEGSLGLERRDDGGLTVTLATPQRLANATVVVSLDDREVFRSAPVELRPDLPFVIELPPGSTGVVGVAAAGRFWQAREVP</sequence>
<dbReference type="InterPro" id="IPR033396">
    <property type="entry name" value="DUF5107"/>
</dbReference>
<evidence type="ECO:0000313" key="3">
    <source>
        <dbReference type="EMBL" id="MBP1468964.1"/>
    </source>
</evidence>
<feature type="domain" description="DUF5107" evidence="2">
    <location>
        <begin position="344"/>
        <end position="621"/>
    </location>
</feature>
<reference evidence="3 4" key="1">
    <citation type="submission" date="2021-03" db="EMBL/GenBank/DDBJ databases">
        <authorList>
            <person name="Grouzdev D.S."/>
        </authorList>
    </citation>
    <scope>NUCLEOTIDE SEQUENCE [LARGE SCALE GENOMIC DNA]</scope>
    <source>
        <strain evidence="3 4">M50-1</strain>
    </source>
</reference>
<dbReference type="InterPro" id="IPR014718">
    <property type="entry name" value="GH-type_carb-bd"/>
</dbReference>